<evidence type="ECO:0000259" key="4">
    <source>
        <dbReference type="PROSITE" id="PS51063"/>
    </source>
</evidence>
<dbReference type="Pfam" id="PF13545">
    <property type="entry name" value="HTH_Crp_2"/>
    <property type="match status" value="1"/>
</dbReference>
<dbReference type="SUPFAM" id="SSF46785">
    <property type="entry name" value="Winged helix' DNA-binding domain"/>
    <property type="match status" value="1"/>
</dbReference>
<sequence length="251" mass="28515">MAPYFDRIPNPAPCVACPLRRLPVFRANTIEEVAFIEHMRMDQIKVTAGHTICHEGDPSPPLASLFSGWAFRYKTLPDDRRQILNFLLPGDVIGFQANMLGEAAHGVEALTDVVLCRHSRDQLWPLYCTYPELAFDTTWLTAKEESLVDEVLLSVGRRTAAERVAMLMIHLYRRARAIQPSGDDVVHMPVTQQHIADALGLSLVHTNKTLRRLQKFGFFSFRQQQLQVPNLKALEQFAHFAEPPPRPRPLL</sequence>
<name>A0A0E9MJ79_9SPHN</name>
<dbReference type="InterPro" id="IPR050397">
    <property type="entry name" value="Env_Response_Regulators"/>
</dbReference>
<dbReference type="InterPro" id="IPR036390">
    <property type="entry name" value="WH_DNA-bd_sf"/>
</dbReference>
<keyword evidence="1" id="KW-0805">Transcription regulation</keyword>
<dbReference type="AlphaFoldDB" id="A0A0E9MJ79"/>
<keyword evidence="3" id="KW-0804">Transcription</keyword>
<dbReference type="SUPFAM" id="SSF51206">
    <property type="entry name" value="cAMP-binding domain-like"/>
    <property type="match status" value="1"/>
</dbReference>
<dbReference type="EMBL" id="BBWU01000001">
    <property type="protein sequence ID" value="GAO37862.1"/>
    <property type="molecule type" value="Genomic_DNA"/>
</dbReference>
<accession>A0A0E9MJ79</accession>
<gene>
    <name evidence="5" type="ORF">SCH01S_01_00250</name>
</gene>
<protein>
    <submittedName>
        <fullName evidence="5">Putative CRP/FNR family transcriptional regulator</fullName>
    </submittedName>
</protein>
<dbReference type="CDD" id="cd00038">
    <property type="entry name" value="CAP_ED"/>
    <property type="match status" value="1"/>
</dbReference>
<organism evidence="5 6">
    <name type="scientific">Sphingomonas changbaiensis NBRC 104936</name>
    <dbReference type="NCBI Taxonomy" id="1219043"/>
    <lineage>
        <taxon>Bacteria</taxon>
        <taxon>Pseudomonadati</taxon>
        <taxon>Pseudomonadota</taxon>
        <taxon>Alphaproteobacteria</taxon>
        <taxon>Sphingomonadales</taxon>
        <taxon>Sphingomonadaceae</taxon>
        <taxon>Sphingomonas</taxon>
    </lineage>
</organism>
<feature type="domain" description="HTH crp-type" evidence="4">
    <location>
        <begin position="158"/>
        <end position="232"/>
    </location>
</feature>
<evidence type="ECO:0000256" key="3">
    <source>
        <dbReference type="ARBA" id="ARBA00023163"/>
    </source>
</evidence>
<dbReference type="Pfam" id="PF00027">
    <property type="entry name" value="cNMP_binding"/>
    <property type="match status" value="1"/>
</dbReference>
<dbReference type="InterPro" id="IPR012318">
    <property type="entry name" value="HTH_CRP"/>
</dbReference>
<dbReference type="PANTHER" id="PTHR24567:SF68">
    <property type="entry name" value="DNA-BINDING TRANSCRIPTIONAL DUAL REGULATOR CRP"/>
    <property type="match status" value="1"/>
</dbReference>
<dbReference type="Gene3D" id="1.10.10.10">
    <property type="entry name" value="Winged helix-like DNA-binding domain superfamily/Winged helix DNA-binding domain"/>
    <property type="match status" value="1"/>
</dbReference>
<dbReference type="InterPro" id="IPR018490">
    <property type="entry name" value="cNMP-bd_dom_sf"/>
</dbReference>
<evidence type="ECO:0000313" key="5">
    <source>
        <dbReference type="EMBL" id="GAO37862.1"/>
    </source>
</evidence>
<evidence type="ECO:0000313" key="6">
    <source>
        <dbReference type="Proteomes" id="UP000033202"/>
    </source>
</evidence>
<dbReference type="RefSeq" id="WP_046346731.1">
    <property type="nucleotide sequence ID" value="NZ_BBWU01000001.1"/>
</dbReference>
<keyword evidence="6" id="KW-1185">Reference proteome</keyword>
<dbReference type="GO" id="GO:0005829">
    <property type="term" value="C:cytosol"/>
    <property type="evidence" value="ECO:0007669"/>
    <property type="project" value="TreeGrafter"/>
</dbReference>
<dbReference type="GO" id="GO:0003677">
    <property type="term" value="F:DNA binding"/>
    <property type="evidence" value="ECO:0007669"/>
    <property type="project" value="UniProtKB-KW"/>
</dbReference>
<dbReference type="Proteomes" id="UP000033202">
    <property type="component" value="Unassembled WGS sequence"/>
</dbReference>
<dbReference type="InterPro" id="IPR014710">
    <property type="entry name" value="RmlC-like_jellyroll"/>
</dbReference>
<dbReference type="PANTHER" id="PTHR24567">
    <property type="entry name" value="CRP FAMILY TRANSCRIPTIONAL REGULATORY PROTEIN"/>
    <property type="match status" value="1"/>
</dbReference>
<dbReference type="PROSITE" id="PS51063">
    <property type="entry name" value="HTH_CRP_2"/>
    <property type="match status" value="1"/>
</dbReference>
<evidence type="ECO:0000256" key="1">
    <source>
        <dbReference type="ARBA" id="ARBA00023015"/>
    </source>
</evidence>
<dbReference type="Gene3D" id="2.60.120.10">
    <property type="entry name" value="Jelly Rolls"/>
    <property type="match status" value="1"/>
</dbReference>
<dbReference type="InterPro" id="IPR000595">
    <property type="entry name" value="cNMP-bd_dom"/>
</dbReference>
<reference evidence="5 6" key="1">
    <citation type="submission" date="2015-04" db="EMBL/GenBank/DDBJ databases">
        <title>Whole genome shotgun sequence of Sphingomonas changbaiensis NBRC 104936.</title>
        <authorList>
            <person name="Katano-Makiyama Y."/>
            <person name="Hosoyama A."/>
            <person name="Hashimoto M."/>
            <person name="Noguchi M."/>
            <person name="Tsuchikane K."/>
            <person name="Ohji S."/>
            <person name="Yamazoe A."/>
            <person name="Ichikawa N."/>
            <person name="Kimura A."/>
            <person name="Fujita N."/>
        </authorList>
    </citation>
    <scope>NUCLEOTIDE SEQUENCE [LARGE SCALE GENOMIC DNA]</scope>
    <source>
        <strain evidence="5 6">NBRC 104936</strain>
    </source>
</reference>
<proteinExistence type="predicted"/>
<keyword evidence="2" id="KW-0238">DNA-binding</keyword>
<dbReference type="InterPro" id="IPR036388">
    <property type="entry name" value="WH-like_DNA-bd_sf"/>
</dbReference>
<dbReference type="OrthoDB" id="6155297at2"/>
<dbReference type="GO" id="GO:0003700">
    <property type="term" value="F:DNA-binding transcription factor activity"/>
    <property type="evidence" value="ECO:0007669"/>
    <property type="project" value="TreeGrafter"/>
</dbReference>
<comment type="caution">
    <text evidence="5">The sequence shown here is derived from an EMBL/GenBank/DDBJ whole genome shotgun (WGS) entry which is preliminary data.</text>
</comment>
<evidence type="ECO:0000256" key="2">
    <source>
        <dbReference type="ARBA" id="ARBA00023125"/>
    </source>
</evidence>
<dbReference type="STRING" id="1219043.SCH01S_01_00250"/>